<proteinExistence type="predicted"/>
<evidence type="ECO:0000313" key="1">
    <source>
        <dbReference type="EMBL" id="JAH94856.1"/>
    </source>
</evidence>
<name>A0A0E9WXH1_ANGAN</name>
<reference evidence="1" key="2">
    <citation type="journal article" date="2015" name="Fish Shellfish Immunol.">
        <title>Early steps in the European eel (Anguilla anguilla)-Vibrio vulnificus interaction in the gills: Role of the RtxA13 toxin.</title>
        <authorList>
            <person name="Callol A."/>
            <person name="Pajuelo D."/>
            <person name="Ebbesson L."/>
            <person name="Teles M."/>
            <person name="MacKenzie S."/>
            <person name="Amaro C."/>
        </authorList>
    </citation>
    <scope>NUCLEOTIDE SEQUENCE</scope>
</reference>
<organism evidence="1">
    <name type="scientific">Anguilla anguilla</name>
    <name type="common">European freshwater eel</name>
    <name type="synonym">Muraena anguilla</name>
    <dbReference type="NCBI Taxonomy" id="7936"/>
    <lineage>
        <taxon>Eukaryota</taxon>
        <taxon>Metazoa</taxon>
        <taxon>Chordata</taxon>
        <taxon>Craniata</taxon>
        <taxon>Vertebrata</taxon>
        <taxon>Euteleostomi</taxon>
        <taxon>Actinopterygii</taxon>
        <taxon>Neopterygii</taxon>
        <taxon>Teleostei</taxon>
        <taxon>Anguilliformes</taxon>
        <taxon>Anguillidae</taxon>
        <taxon>Anguilla</taxon>
    </lineage>
</organism>
<dbReference type="AlphaFoldDB" id="A0A0E9WXH1"/>
<reference evidence="1" key="1">
    <citation type="submission" date="2014-11" db="EMBL/GenBank/DDBJ databases">
        <authorList>
            <person name="Amaro Gonzalez C."/>
        </authorList>
    </citation>
    <scope>NUCLEOTIDE SEQUENCE</scope>
</reference>
<sequence length="54" mass="6212">MQIHTEYPQICYCSVHLAIQRAGQGAICTIDYINVYIMFKSLAKYLQYKPQGVV</sequence>
<dbReference type="EMBL" id="GBXM01013721">
    <property type="protein sequence ID" value="JAH94856.1"/>
    <property type="molecule type" value="Transcribed_RNA"/>
</dbReference>
<protein>
    <submittedName>
        <fullName evidence="1">Uncharacterized protein</fullName>
    </submittedName>
</protein>
<accession>A0A0E9WXH1</accession>